<evidence type="ECO:0000313" key="1">
    <source>
        <dbReference type="EMBL" id="SVE60476.1"/>
    </source>
</evidence>
<dbReference type="AlphaFoldDB" id="A0A383EU89"/>
<sequence>GKIMSPRKTILTSIVFTLWVFCTQQVATAGEKGTFDFVQSISITNQMAIEQVDHKMIGIVGSGTMTISKSDGGPFEEGSSATLSVIAYIKQTNDGMNLESPIVVEDASGDKLFMVMRRSTGTFDTGGGGQGRAELAGGTGKFLGLTGSCPYEVTFLEGGNVVVRATQCDWNKS</sequence>
<protein>
    <submittedName>
        <fullName evidence="1">Uncharacterized protein</fullName>
    </submittedName>
</protein>
<proteinExistence type="predicted"/>
<feature type="non-terminal residue" evidence="1">
    <location>
        <position position="1"/>
    </location>
</feature>
<reference evidence="1" key="1">
    <citation type="submission" date="2018-05" db="EMBL/GenBank/DDBJ databases">
        <authorList>
            <person name="Lanie J.A."/>
            <person name="Ng W.-L."/>
            <person name="Kazmierczak K.M."/>
            <person name="Andrzejewski T.M."/>
            <person name="Davidsen T.M."/>
            <person name="Wayne K.J."/>
            <person name="Tettelin H."/>
            <person name="Glass J.I."/>
            <person name="Rusch D."/>
            <person name="Podicherti R."/>
            <person name="Tsui H.-C.T."/>
            <person name="Winkler M.E."/>
        </authorList>
    </citation>
    <scope>NUCLEOTIDE SEQUENCE</scope>
</reference>
<accession>A0A383EU89</accession>
<organism evidence="1">
    <name type="scientific">marine metagenome</name>
    <dbReference type="NCBI Taxonomy" id="408172"/>
    <lineage>
        <taxon>unclassified sequences</taxon>
        <taxon>metagenomes</taxon>
        <taxon>ecological metagenomes</taxon>
    </lineage>
</organism>
<gene>
    <name evidence="1" type="ORF">METZ01_LOCUS513330</name>
</gene>
<name>A0A383EU89_9ZZZZ</name>
<dbReference type="EMBL" id="UINC01228947">
    <property type="protein sequence ID" value="SVE60476.1"/>
    <property type="molecule type" value="Genomic_DNA"/>
</dbReference>